<dbReference type="Pfam" id="PF14016">
    <property type="entry name" value="DUF4232"/>
    <property type="match status" value="1"/>
</dbReference>
<evidence type="ECO:0000259" key="2">
    <source>
        <dbReference type="Pfam" id="PF14016"/>
    </source>
</evidence>
<evidence type="ECO:0000313" key="3">
    <source>
        <dbReference type="EMBL" id="MBQ0924682.1"/>
    </source>
</evidence>
<proteinExistence type="predicted"/>
<sequence>MRNRGGQVREVLEIRGKRLGALIAATAAVTVSCGQQAPQAQQPPAVVTVTQPAPEGSSTNSSDSESTSDSSEASSKSKEPEAEDGLACAAGELQLQLDPNYPQADGSHMTLKVTNIGGRPCQIRGYGGLQFVDFNGKPVDTELNRLQANPPTITIEQSQSAGLDLTWDIYRSPCVEPETLQFTPPGDDQAIKSVWGRGAVCRGGLVDATAFRNVWGG</sequence>
<feature type="domain" description="DUF4232" evidence="2">
    <location>
        <begin position="88"/>
        <end position="211"/>
    </location>
</feature>
<evidence type="ECO:0000313" key="4">
    <source>
        <dbReference type="Proteomes" id="UP000674084"/>
    </source>
</evidence>
<dbReference type="InterPro" id="IPR025326">
    <property type="entry name" value="DUF4232"/>
</dbReference>
<protein>
    <submittedName>
        <fullName evidence="3">DUF4232 domain-containing protein</fullName>
    </submittedName>
</protein>
<name>A0ABS5DEV2_9PSEU</name>
<keyword evidence="4" id="KW-1185">Reference proteome</keyword>
<dbReference type="RefSeq" id="WP_210970076.1">
    <property type="nucleotide sequence ID" value="NZ_JAGPXE010000004.1"/>
</dbReference>
<gene>
    <name evidence="3" type="ORF">KBO27_12060</name>
</gene>
<dbReference type="PROSITE" id="PS51257">
    <property type="entry name" value="PROKAR_LIPOPROTEIN"/>
    <property type="match status" value="1"/>
</dbReference>
<accession>A0ABS5DEV2</accession>
<reference evidence="3 4" key="1">
    <citation type="submission" date="2021-04" db="EMBL/GenBank/DDBJ databases">
        <title>Whole-genome sequencing of Saccharopolyspora endophytica KCTC 19397.</title>
        <authorList>
            <person name="Ay H."/>
            <person name="Saygin H."/>
            <person name="Sahin N."/>
        </authorList>
    </citation>
    <scope>NUCLEOTIDE SEQUENCE [LARGE SCALE GENOMIC DNA]</scope>
    <source>
        <strain evidence="3 4">KCTC 19397</strain>
    </source>
</reference>
<feature type="compositionally biased region" description="Low complexity" evidence="1">
    <location>
        <begin position="35"/>
        <end position="74"/>
    </location>
</feature>
<dbReference type="Proteomes" id="UP000674084">
    <property type="component" value="Unassembled WGS sequence"/>
</dbReference>
<organism evidence="3 4">
    <name type="scientific">Saccharopolyspora endophytica</name>
    <dbReference type="NCBI Taxonomy" id="543886"/>
    <lineage>
        <taxon>Bacteria</taxon>
        <taxon>Bacillati</taxon>
        <taxon>Actinomycetota</taxon>
        <taxon>Actinomycetes</taxon>
        <taxon>Pseudonocardiales</taxon>
        <taxon>Pseudonocardiaceae</taxon>
        <taxon>Saccharopolyspora</taxon>
    </lineage>
</organism>
<comment type="caution">
    <text evidence="3">The sequence shown here is derived from an EMBL/GenBank/DDBJ whole genome shotgun (WGS) entry which is preliminary data.</text>
</comment>
<evidence type="ECO:0000256" key="1">
    <source>
        <dbReference type="SAM" id="MobiDB-lite"/>
    </source>
</evidence>
<dbReference type="EMBL" id="JAGPXE010000004">
    <property type="protein sequence ID" value="MBQ0924682.1"/>
    <property type="molecule type" value="Genomic_DNA"/>
</dbReference>
<feature type="region of interest" description="Disordered" evidence="1">
    <location>
        <begin position="32"/>
        <end position="84"/>
    </location>
</feature>